<evidence type="ECO:0000313" key="1">
    <source>
        <dbReference type="EMBL" id="MPM83777.1"/>
    </source>
</evidence>
<dbReference type="AlphaFoldDB" id="A0A645D3P4"/>
<sequence length="52" mass="5822">MKRTKFTEHQILAILKQQEAGAKVSDICREHGISDAPLIIGKQNTAVWMDLS</sequence>
<dbReference type="GO" id="GO:0004803">
    <property type="term" value="F:transposase activity"/>
    <property type="evidence" value="ECO:0007669"/>
    <property type="project" value="InterPro"/>
</dbReference>
<organism evidence="1">
    <name type="scientific">bioreactor metagenome</name>
    <dbReference type="NCBI Taxonomy" id="1076179"/>
    <lineage>
        <taxon>unclassified sequences</taxon>
        <taxon>metagenomes</taxon>
        <taxon>ecological metagenomes</taxon>
    </lineage>
</organism>
<reference evidence="1" key="1">
    <citation type="submission" date="2019-08" db="EMBL/GenBank/DDBJ databases">
        <authorList>
            <person name="Kucharzyk K."/>
            <person name="Murdoch R.W."/>
            <person name="Higgins S."/>
            <person name="Loffler F."/>
        </authorList>
    </citation>
    <scope>NUCLEOTIDE SEQUENCE</scope>
</reference>
<accession>A0A645D3P4</accession>
<gene>
    <name evidence="1" type="ORF">SDC9_130846</name>
</gene>
<dbReference type="EMBL" id="VSSQ01032499">
    <property type="protein sequence ID" value="MPM83777.1"/>
    <property type="molecule type" value="Genomic_DNA"/>
</dbReference>
<proteinExistence type="predicted"/>
<dbReference type="Pfam" id="PF01527">
    <property type="entry name" value="HTH_Tnp_1"/>
    <property type="match status" value="1"/>
</dbReference>
<comment type="caution">
    <text evidence="1">The sequence shown here is derived from an EMBL/GenBank/DDBJ whole genome shotgun (WGS) entry which is preliminary data.</text>
</comment>
<name>A0A645D3P4_9ZZZZ</name>
<protein>
    <recommendedName>
        <fullName evidence="2">Transposase</fullName>
    </recommendedName>
</protein>
<dbReference type="InterPro" id="IPR002514">
    <property type="entry name" value="Transposase_8"/>
</dbReference>
<evidence type="ECO:0008006" key="2">
    <source>
        <dbReference type="Google" id="ProtNLM"/>
    </source>
</evidence>
<dbReference type="GO" id="GO:0003677">
    <property type="term" value="F:DNA binding"/>
    <property type="evidence" value="ECO:0007669"/>
    <property type="project" value="InterPro"/>
</dbReference>
<dbReference type="GO" id="GO:0006313">
    <property type="term" value="P:DNA transposition"/>
    <property type="evidence" value="ECO:0007669"/>
    <property type="project" value="InterPro"/>
</dbReference>